<dbReference type="PANTHER" id="PTHR35910">
    <property type="entry name" value="2EXR DOMAIN-CONTAINING PROTEIN"/>
    <property type="match status" value="1"/>
</dbReference>
<keyword evidence="3" id="KW-1185">Reference proteome</keyword>
<feature type="domain" description="2EXR" evidence="1">
    <location>
        <begin position="6"/>
        <end position="190"/>
    </location>
</feature>
<proteinExistence type="predicted"/>
<dbReference type="InterPro" id="IPR045518">
    <property type="entry name" value="2EXR"/>
</dbReference>
<evidence type="ECO:0000313" key="2">
    <source>
        <dbReference type="EMBL" id="KAF4469541.1"/>
    </source>
</evidence>
<comment type="caution">
    <text evidence="2">The sequence shown here is derived from an EMBL/GenBank/DDBJ whole genome shotgun (WGS) entry which is preliminary data.</text>
</comment>
<dbReference type="OrthoDB" id="3513892at2759"/>
<name>A0A8H4LI59_9HYPO</name>
<dbReference type="PANTHER" id="PTHR35910:SF6">
    <property type="entry name" value="2EXR DOMAIN-CONTAINING PROTEIN"/>
    <property type="match status" value="1"/>
</dbReference>
<dbReference type="Pfam" id="PF20150">
    <property type="entry name" value="2EXR"/>
    <property type="match status" value="1"/>
</dbReference>
<evidence type="ECO:0000259" key="1">
    <source>
        <dbReference type="Pfam" id="PF20150"/>
    </source>
</evidence>
<protein>
    <recommendedName>
        <fullName evidence="1">2EXR domain-containing protein</fullName>
    </recommendedName>
</protein>
<accession>A0A8H4LI59</accession>
<sequence>MAPETFDLFSRLPPEIRREIYLLATPSRIVHIQEWPEPTWDAYQDFKQWLNETLPSDLPIHPSLAHLAPYWRRYIDDVYFVLDACGLWQTTLGRYGFTIPDADKQTTTSRDPWTPSEMCPRLDPLWLSERPGLAWHLCRRSKLRSNTPIPPLLHTCRESRSVLIQYGYSLAFSTRTAEPRTWFHFQRDILYVDYQPPSDDLGIREIIDIPYSLAQFMPQDLQRVRRLALPFDFVTIGPEWEYPENVALFQHTPRALRLLPHVEELYSVKNLVYNRGTSLTVMFPYMERGRGRTVVPQPWEWIDCSETEQSSPTSDFPGCINLNLCPWQDRGSHRERPPTISELTTQGLRNCLAAVTAHIRHTNRNPSKIPDIKMVYIQYFKLYEEIDRIRMGFPSDMGWKNIMSCRASRRKQGGLLQAWLKQAT</sequence>
<dbReference type="Proteomes" id="UP000554235">
    <property type="component" value="Unassembled WGS sequence"/>
</dbReference>
<evidence type="ECO:0000313" key="3">
    <source>
        <dbReference type="Proteomes" id="UP000554235"/>
    </source>
</evidence>
<reference evidence="2 3" key="1">
    <citation type="submission" date="2020-01" db="EMBL/GenBank/DDBJ databases">
        <title>Identification and distribution of gene clusters putatively required for synthesis of sphingolipid metabolism inhibitors in phylogenetically diverse species of the filamentous fungus Fusarium.</title>
        <authorList>
            <person name="Kim H.-S."/>
            <person name="Busman M."/>
            <person name="Brown D.W."/>
            <person name="Divon H."/>
            <person name="Uhlig S."/>
            <person name="Proctor R.H."/>
        </authorList>
    </citation>
    <scope>NUCLEOTIDE SEQUENCE [LARGE SCALE GENOMIC DNA]</scope>
    <source>
        <strain evidence="2 3">NRRL 20459</strain>
    </source>
</reference>
<gene>
    <name evidence="2" type="ORF">FALBO_3556</name>
</gene>
<dbReference type="EMBL" id="JAADYS010000465">
    <property type="protein sequence ID" value="KAF4469541.1"/>
    <property type="molecule type" value="Genomic_DNA"/>
</dbReference>
<dbReference type="AlphaFoldDB" id="A0A8H4LI59"/>
<organism evidence="2 3">
    <name type="scientific">Fusarium albosuccineum</name>
    <dbReference type="NCBI Taxonomy" id="1237068"/>
    <lineage>
        <taxon>Eukaryota</taxon>
        <taxon>Fungi</taxon>
        <taxon>Dikarya</taxon>
        <taxon>Ascomycota</taxon>
        <taxon>Pezizomycotina</taxon>
        <taxon>Sordariomycetes</taxon>
        <taxon>Hypocreomycetidae</taxon>
        <taxon>Hypocreales</taxon>
        <taxon>Nectriaceae</taxon>
        <taxon>Fusarium</taxon>
        <taxon>Fusarium decemcellulare species complex</taxon>
    </lineage>
</organism>